<name>A0A0F7U5Y5_PENBI</name>
<dbReference type="AlphaFoldDB" id="A0A0F7U5Y5"/>
<proteinExistence type="predicted"/>
<reference evidence="2" key="1">
    <citation type="journal article" date="2015" name="Genome Announc.">
        <title>Draft genome sequence of the fungus Penicillium brasilianum MG11.</title>
        <authorList>
            <person name="Horn F."/>
            <person name="Linde J."/>
            <person name="Mattern D.J."/>
            <person name="Walther G."/>
            <person name="Guthke R."/>
            <person name="Brakhage A.A."/>
            <person name="Valiante V."/>
        </authorList>
    </citation>
    <scope>NUCLEOTIDE SEQUENCE [LARGE SCALE GENOMIC DNA]</scope>
    <source>
        <strain evidence="2">MG11</strain>
    </source>
</reference>
<gene>
    <name evidence="1" type="ORF">PMG11_11382</name>
</gene>
<accession>A0A0F7U5Y5</accession>
<dbReference type="EMBL" id="CDHK01000028">
    <property type="protein sequence ID" value="CEJ62897.1"/>
    <property type="molecule type" value="Genomic_DNA"/>
</dbReference>
<protein>
    <submittedName>
        <fullName evidence="1">Uncharacterized protein</fullName>
    </submittedName>
</protein>
<evidence type="ECO:0000313" key="2">
    <source>
        <dbReference type="Proteomes" id="UP000042958"/>
    </source>
</evidence>
<keyword evidence="2" id="KW-1185">Reference proteome</keyword>
<dbReference type="Proteomes" id="UP000042958">
    <property type="component" value="Unassembled WGS sequence"/>
</dbReference>
<evidence type="ECO:0000313" key="1">
    <source>
        <dbReference type="EMBL" id="CEJ62897.1"/>
    </source>
</evidence>
<organism evidence="1 2">
    <name type="scientific">Penicillium brasilianum</name>
    <dbReference type="NCBI Taxonomy" id="104259"/>
    <lineage>
        <taxon>Eukaryota</taxon>
        <taxon>Fungi</taxon>
        <taxon>Dikarya</taxon>
        <taxon>Ascomycota</taxon>
        <taxon>Pezizomycotina</taxon>
        <taxon>Eurotiomycetes</taxon>
        <taxon>Eurotiomycetidae</taxon>
        <taxon>Eurotiales</taxon>
        <taxon>Aspergillaceae</taxon>
        <taxon>Penicillium</taxon>
    </lineage>
</organism>
<sequence length="128" mass="15081">MMPPIVETCADNPLPEIDEEVVDALRLLDSFNHGPCRNMQPEEKKLLYISVFEGYWREAFEELDLDEAFEVWKRFKENRLYYDLGIPMTEIYQTINSVRIGEHKRRKLKAILVLGHAITLKYGEKDCC</sequence>